<name>A0AA96RFB4_9BACL</name>
<dbReference type="KEGG" id="paun:MJA45_10480"/>
<dbReference type="InterPro" id="IPR004477">
    <property type="entry name" value="ComEC_N"/>
</dbReference>
<evidence type="ECO:0000313" key="12">
    <source>
        <dbReference type="Proteomes" id="UP001305702"/>
    </source>
</evidence>
<gene>
    <name evidence="11" type="ORF">MJA45_10480</name>
</gene>
<sequence length="849" mass="93227">MKPTVVSGAWVWTAGYTAAIWLPGLTLPLPAVLGAAALTAALHLLALPGRRPALFVLLFLMAAAYYQWSDGRHVTRLELPVGEAGPAEEGSAVMRGTLVSPVTVDGDKASFLLLAEEVQGEDGASFSKESRLDGKEKFQVSVKLLKPEEQAAALALRRGDRIELEGTIKAPEGARNFGGFDYRRYLRLQGIHWLVSAKGTEQLHRLPAQPLSWPVLLSWNDRLRDHLGTRLDAIFPAEQAGYMKGLLVGLRSDLDPESFQQFSQLGLTHILAISGLHVAVFVAVLLWMLARTRVTRETSLLIVLSLLPFYILLTGASPSVIRAGGMAMIALYAARKGWLKDGLHLVCLVGWLMLLWKPYYLLDVGFQLSFLVTIGLILGVAPFSRLLPAAGPTVTGTLAVTFVAQAASFPLSVYYFNQFSLISWFANLLLVPLISFVVTPAGSAALLIGLISERLGQLLAWPTVWINRLSFRIVEGLDGWASFHLIWPSPSEAWVAAYYGLGGLMLLGVAARRKALTPPAGEGVHLAVKMPWYGHRGILAASAALFVLLMIYGYSPDKWNREATVNFIDVGQGDAIWIHTPGDRNLLVDGGGTVSFRKAGENWKNRQDPYEVGRKLLVPLLKKRGIHKLDALIITHGDQDHIGGLQAVLEQIPVKRIFFNGTVKNNATLRKLLQTAQDRGIPLFAAGEGTRFDPDGETSLVFLYPLSEGETKIREEEHQNDSSLVFLMDMYQKRFLFSGDMEKDGEAELLTRLDAAGIRPESLQPIDVLKIAHHGSKTSSTPEWLEFWKPAQTVISVGKTNTYGHPSPQVVERLISTGASVYRTDRQGEIRMTIANRGGPLEIVTKLER</sequence>
<dbReference type="InterPro" id="IPR035681">
    <property type="entry name" value="ComA-like_MBL"/>
</dbReference>
<feature type="transmembrane region" description="Helical" evidence="9">
    <location>
        <begin position="532"/>
        <end position="554"/>
    </location>
</feature>
<evidence type="ECO:0000313" key="11">
    <source>
        <dbReference type="EMBL" id="WNQ13420.1"/>
    </source>
</evidence>
<dbReference type="GO" id="GO:0005886">
    <property type="term" value="C:plasma membrane"/>
    <property type="evidence" value="ECO:0007669"/>
    <property type="project" value="UniProtKB-SubCell"/>
</dbReference>
<organism evidence="11 12">
    <name type="scientific">Paenibacillus aurantius</name>
    <dbReference type="NCBI Taxonomy" id="2918900"/>
    <lineage>
        <taxon>Bacteria</taxon>
        <taxon>Bacillati</taxon>
        <taxon>Bacillota</taxon>
        <taxon>Bacilli</taxon>
        <taxon>Bacillales</taxon>
        <taxon>Paenibacillaceae</taxon>
        <taxon>Paenibacillus</taxon>
    </lineage>
</organism>
<dbReference type="NCBIfam" id="TIGR00361">
    <property type="entry name" value="ComEC_Rec2"/>
    <property type="match status" value="1"/>
</dbReference>
<keyword evidence="5 9" id="KW-0472">Membrane</keyword>
<feature type="transmembrane region" description="Helical" evidence="9">
    <location>
        <begin position="493"/>
        <end position="511"/>
    </location>
</feature>
<dbReference type="Pfam" id="PF03772">
    <property type="entry name" value="Competence"/>
    <property type="match status" value="1"/>
</dbReference>
<dbReference type="InterPro" id="IPR052159">
    <property type="entry name" value="Competence_DNA_uptake"/>
</dbReference>
<evidence type="ECO:0000256" key="2">
    <source>
        <dbReference type="ARBA" id="ARBA00022475"/>
    </source>
</evidence>
<proteinExistence type="predicted"/>
<dbReference type="Gene3D" id="3.60.15.10">
    <property type="entry name" value="Ribonuclease Z/Hydroxyacylglutathione hydrolase-like"/>
    <property type="match status" value="1"/>
</dbReference>
<dbReference type="AlphaFoldDB" id="A0AA96RFB4"/>
<evidence type="ECO:0000256" key="3">
    <source>
        <dbReference type="ARBA" id="ARBA00022692"/>
    </source>
</evidence>
<keyword evidence="2" id="KW-1003">Cell membrane</keyword>
<feature type="transmembrane region" description="Helical" evidence="9">
    <location>
        <begin position="338"/>
        <end position="356"/>
    </location>
</feature>
<protein>
    <submittedName>
        <fullName evidence="11">DNA internalization-related competence protein ComEC/Rec2</fullName>
    </submittedName>
</protein>
<feature type="transmembrane region" description="Helical" evidence="9">
    <location>
        <begin position="266"/>
        <end position="289"/>
    </location>
</feature>
<dbReference type="RefSeq" id="WP_315607200.1">
    <property type="nucleotide sequence ID" value="NZ_CP130318.1"/>
</dbReference>
<evidence type="ECO:0000256" key="1">
    <source>
        <dbReference type="ARBA" id="ARBA00004651"/>
    </source>
</evidence>
<evidence type="ECO:0000259" key="10">
    <source>
        <dbReference type="SMART" id="SM00849"/>
    </source>
</evidence>
<evidence type="ECO:0000256" key="6">
    <source>
        <dbReference type="ARBA" id="ARBA00034221"/>
    </source>
</evidence>
<evidence type="ECO:0000256" key="7">
    <source>
        <dbReference type="ARBA" id="ARBA00034301"/>
    </source>
</evidence>
<evidence type="ECO:0000256" key="5">
    <source>
        <dbReference type="ARBA" id="ARBA00023136"/>
    </source>
</evidence>
<evidence type="ECO:0000256" key="9">
    <source>
        <dbReference type="SAM" id="Phobius"/>
    </source>
</evidence>
<comment type="subcellular location">
    <subcellularLocation>
        <location evidence="1">Cell membrane</location>
        <topology evidence="1">Multi-pass membrane protein</topology>
    </subcellularLocation>
</comment>
<dbReference type="Pfam" id="PF00753">
    <property type="entry name" value="Lactamase_B"/>
    <property type="match status" value="1"/>
</dbReference>
<dbReference type="PANTHER" id="PTHR30619:SF1">
    <property type="entry name" value="RECOMBINATION PROTEIN 2"/>
    <property type="match status" value="1"/>
</dbReference>
<dbReference type="Pfam" id="PF13567">
    <property type="entry name" value="DUF4131"/>
    <property type="match status" value="1"/>
</dbReference>
<keyword evidence="4 9" id="KW-1133">Transmembrane helix</keyword>
<evidence type="ECO:0000256" key="8">
    <source>
        <dbReference type="ARBA" id="ARBA00048505"/>
    </source>
</evidence>
<feature type="transmembrane region" description="Helical" evidence="9">
    <location>
        <begin position="20"/>
        <end position="45"/>
    </location>
</feature>
<dbReference type="Proteomes" id="UP001305702">
    <property type="component" value="Chromosome"/>
</dbReference>
<feature type="domain" description="Metallo-beta-lactamase" evidence="10">
    <location>
        <begin position="572"/>
        <end position="799"/>
    </location>
</feature>
<dbReference type="GO" id="GO:0030420">
    <property type="term" value="P:establishment of competence for transformation"/>
    <property type="evidence" value="ECO:0007669"/>
    <property type="project" value="InterPro"/>
</dbReference>
<comment type="catalytic activity">
    <reaction evidence="8">
        <text>3',5'-cyclic UMP + H2O = UMP + H(+)</text>
        <dbReference type="Rhea" id="RHEA:70575"/>
        <dbReference type="ChEBI" id="CHEBI:15377"/>
        <dbReference type="ChEBI" id="CHEBI:15378"/>
        <dbReference type="ChEBI" id="CHEBI:57865"/>
        <dbReference type="ChEBI" id="CHEBI:184387"/>
    </reaction>
    <physiologicalReaction direction="left-to-right" evidence="8">
        <dbReference type="Rhea" id="RHEA:70576"/>
    </physiologicalReaction>
</comment>
<dbReference type="SUPFAM" id="SSF56281">
    <property type="entry name" value="Metallo-hydrolase/oxidoreductase"/>
    <property type="match status" value="1"/>
</dbReference>
<keyword evidence="3 9" id="KW-0812">Transmembrane</keyword>
<keyword evidence="12" id="KW-1185">Reference proteome</keyword>
<dbReference type="EMBL" id="CP130318">
    <property type="protein sequence ID" value="WNQ13420.1"/>
    <property type="molecule type" value="Genomic_DNA"/>
</dbReference>
<reference evidence="11 12" key="1">
    <citation type="submission" date="2022-02" db="EMBL/GenBank/DDBJ databases">
        <title>Paenibacillus sp. MBLB1776 Whole Genome Shotgun Sequencing.</title>
        <authorList>
            <person name="Hwang C.Y."/>
            <person name="Cho E.-S."/>
            <person name="Seo M.-J."/>
        </authorList>
    </citation>
    <scope>NUCLEOTIDE SEQUENCE [LARGE SCALE GENOMIC DNA]</scope>
    <source>
        <strain evidence="11 12">MBLB1776</strain>
    </source>
</reference>
<dbReference type="NCBIfam" id="TIGR00360">
    <property type="entry name" value="ComEC_N-term"/>
    <property type="match status" value="1"/>
</dbReference>
<dbReference type="InterPro" id="IPR001279">
    <property type="entry name" value="Metallo-B-lactamas"/>
</dbReference>
<evidence type="ECO:0000256" key="4">
    <source>
        <dbReference type="ARBA" id="ARBA00022989"/>
    </source>
</evidence>
<dbReference type="PANTHER" id="PTHR30619">
    <property type="entry name" value="DNA INTERNALIZATION/COMPETENCE PROTEIN COMEC/REC2"/>
    <property type="match status" value="1"/>
</dbReference>
<comment type="catalytic activity">
    <reaction evidence="6">
        <text>3',5'-cyclic CMP + H2O = CMP + H(+)</text>
        <dbReference type="Rhea" id="RHEA:72675"/>
        <dbReference type="ChEBI" id="CHEBI:15377"/>
        <dbReference type="ChEBI" id="CHEBI:15378"/>
        <dbReference type="ChEBI" id="CHEBI:58003"/>
        <dbReference type="ChEBI" id="CHEBI:60377"/>
    </reaction>
    <physiologicalReaction direction="left-to-right" evidence="6">
        <dbReference type="Rhea" id="RHEA:72676"/>
    </physiologicalReaction>
</comment>
<dbReference type="CDD" id="cd07731">
    <property type="entry name" value="ComA-like_MBL-fold"/>
    <property type="match status" value="1"/>
</dbReference>
<feature type="transmembrane region" description="Helical" evidence="9">
    <location>
        <begin position="393"/>
        <end position="416"/>
    </location>
</feature>
<dbReference type="InterPro" id="IPR004797">
    <property type="entry name" value="Competence_ComEC/Rec2"/>
</dbReference>
<dbReference type="InterPro" id="IPR036866">
    <property type="entry name" value="RibonucZ/Hydroxyglut_hydro"/>
</dbReference>
<dbReference type="InterPro" id="IPR025405">
    <property type="entry name" value="DUF4131"/>
</dbReference>
<accession>A0AA96RFB4</accession>
<feature type="transmembrane region" description="Helical" evidence="9">
    <location>
        <begin position="301"/>
        <end position="332"/>
    </location>
</feature>
<feature type="transmembrane region" description="Helical" evidence="9">
    <location>
        <begin position="428"/>
        <end position="451"/>
    </location>
</feature>
<feature type="transmembrane region" description="Helical" evidence="9">
    <location>
        <begin position="368"/>
        <end position="387"/>
    </location>
</feature>
<comment type="function">
    <text evidence="7">Counteracts the endogenous Pycsar antiviral defense system. Phosphodiesterase that enables metal-dependent hydrolysis of host cyclic nucleotide Pycsar defense signals such as cCMP and cUMP.</text>
</comment>
<feature type="transmembrane region" description="Helical" evidence="9">
    <location>
        <begin position="52"/>
        <end position="68"/>
    </location>
</feature>
<dbReference type="SMART" id="SM00849">
    <property type="entry name" value="Lactamase_B"/>
    <property type="match status" value="1"/>
</dbReference>